<comment type="caution">
    <text evidence="1">The sequence shown here is derived from an EMBL/GenBank/DDBJ whole genome shotgun (WGS) entry which is preliminary data.</text>
</comment>
<accession>A0A0F9PY20</accession>
<sequence length="42" mass="5178">MKISEDEERKKTHWLRDMGLHETCHFISSDYCVVFYFLIGRR</sequence>
<protein>
    <submittedName>
        <fullName evidence="1">Uncharacterized protein</fullName>
    </submittedName>
</protein>
<organism evidence="1">
    <name type="scientific">marine sediment metagenome</name>
    <dbReference type="NCBI Taxonomy" id="412755"/>
    <lineage>
        <taxon>unclassified sequences</taxon>
        <taxon>metagenomes</taxon>
        <taxon>ecological metagenomes</taxon>
    </lineage>
</organism>
<dbReference type="AlphaFoldDB" id="A0A0F9PY20"/>
<proteinExistence type="predicted"/>
<reference evidence="1" key="1">
    <citation type="journal article" date="2015" name="Nature">
        <title>Complex archaea that bridge the gap between prokaryotes and eukaryotes.</title>
        <authorList>
            <person name="Spang A."/>
            <person name="Saw J.H."/>
            <person name="Jorgensen S.L."/>
            <person name="Zaremba-Niedzwiedzka K."/>
            <person name="Martijn J."/>
            <person name="Lind A.E."/>
            <person name="van Eijk R."/>
            <person name="Schleper C."/>
            <person name="Guy L."/>
            <person name="Ettema T.J."/>
        </authorList>
    </citation>
    <scope>NUCLEOTIDE SEQUENCE</scope>
</reference>
<gene>
    <name evidence="1" type="ORF">LCGC14_1082550</name>
</gene>
<name>A0A0F9PY20_9ZZZZ</name>
<dbReference type="EMBL" id="LAZR01004747">
    <property type="protein sequence ID" value="KKN05926.1"/>
    <property type="molecule type" value="Genomic_DNA"/>
</dbReference>
<evidence type="ECO:0000313" key="1">
    <source>
        <dbReference type="EMBL" id="KKN05926.1"/>
    </source>
</evidence>